<dbReference type="Proteomes" id="UP001183604">
    <property type="component" value="Unassembled WGS sequence"/>
</dbReference>
<keyword evidence="1" id="KW-0812">Transmembrane</keyword>
<keyword evidence="3" id="KW-1185">Reference proteome</keyword>
<evidence type="ECO:0000313" key="2">
    <source>
        <dbReference type="EMBL" id="MDR7336809.1"/>
    </source>
</evidence>
<gene>
    <name evidence="2" type="ORF">J2S69_000528</name>
</gene>
<evidence type="ECO:0000256" key="1">
    <source>
        <dbReference type="SAM" id="Phobius"/>
    </source>
</evidence>
<keyword evidence="1" id="KW-0472">Membrane</keyword>
<name>A0ABU2AI02_9ACTN</name>
<reference evidence="2 3" key="1">
    <citation type="submission" date="2023-07" db="EMBL/GenBank/DDBJ databases">
        <title>Sequencing the genomes of 1000 actinobacteria strains.</title>
        <authorList>
            <person name="Klenk H.-P."/>
        </authorList>
    </citation>
    <scope>NUCLEOTIDE SEQUENCE [LARGE SCALE GENOMIC DNA]</scope>
    <source>
        <strain evidence="2 3">DSM 44724</strain>
    </source>
</reference>
<organism evidence="2 3">
    <name type="scientific">Glycomyces lechevalierae</name>
    <dbReference type="NCBI Taxonomy" id="256034"/>
    <lineage>
        <taxon>Bacteria</taxon>
        <taxon>Bacillati</taxon>
        <taxon>Actinomycetota</taxon>
        <taxon>Actinomycetes</taxon>
        <taxon>Glycomycetales</taxon>
        <taxon>Glycomycetaceae</taxon>
        <taxon>Glycomyces</taxon>
    </lineage>
</organism>
<evidence type="ECO:0000313" key="3">
    <source>
        <dbReference type="Proteomes" id="UP001183604"/>
    </source>
</evidence>
<comment type="caution">
    <text evidence="2">The sequence shown here is derived from an EMBL/GenBank/DDBJ whole genome shotgun (WGS) entry which is preliminary data.</text>
</comment>
<dbReference type="EMBL" id="JAVDYD010000001">
    <property type="protein sequence ID" value="MDR7336809.1"/>
    <property type="molecule type" value="Genomic_DNA"/>
</dbReference>
<proteinExistence type="predicted"/>
<feature type="transmembrane region" description="Helical" evidence="1">
    <location>
        <begin position="6"/>
        <end position="28"/>
    </location>
</feature>
<accession>A0ABU2AI02</accession>
<protein>
    <submittedName>
        <fullName evidence="2">Uncharacterized protein</fullName>
    </submittedName>
</protein>
<keyword evidence="1" id="KW-1133">Transmembrane helix</keyword>
<sequence length="32" mass="3698">MSSTTTWPDVALVALVLIFAGWIAWLWWGRHL</sequence>